<organism evidence="2 3">
    <name type="scientific">Citrobacter werkmanii</name>
    <dbReference type="NCBI Taxonomy" id="67827"/>
    <lineage>
        <taxon>Bacteria</taxon>
        <taxon>Pseudomonadati</taxon>
        <taxon>Pseudomonadota</taxon>
        <taxon>Gammaproteobacteria</taxon>
        <taxon>Enterobacterales</taxon>
        <taxon>Enterobacteriaceae</taxon>
        <taxon>Citrobacter</taxon>
        <taxon>Citrobacter freundii complex</taxon>
    </lineage>
</organism>
<dbReference type="InterPro" id="IPR023885">
    <property type="entry name" value="4Fe4S-binding_SPASM_dom"/>
</dbReference>
<dbReference type="AlphaFoldDB" id="A0AA37ZA74"/>
<proteinExistence type="predicted"/>
<name>A0AA37ZA74_9ENTR</name>
<accession>A0AA37ZA74</accession>
<reference evidence="2" key="2">
    <citation type="submission" date="2020-11" db="EMBL/GenBank/DDBJ databases">
        <authorList>
            <consortium name="NCBI Pathogen Detection Project"/>
        </authorList>
    </citation>
    <scope>NUCLEOTIDE SEQUENCE</scope>
    <source>
        <strain evidence="2">RS189</strain>
    </source>
</reference>
<sequence>MDDMTLLLFIHQKIDAQETNNVIFSWQSDELTSDRFHFFKRVIELQQQCAQGKNIINTLLTKGILLDDHWCEFFKTNQFLISLSVDGDAAPYDNIHETISGKLTNYLVKETVRLLQQHDIDFNTLTIVNAINSQQPLRIYHYLKSLGSRHMQFIPLLEPLAQGDVDKRSLAPAELAKFLKTIFYNWIRLDIGVINIPIFEHTFAAWCGLSTKACAFAPIVEQHKEALAAECTDCKVKFICRGGCPKERVALSRRGVPELNYFCESYQAFFTYAEPYMLMMRALWEQNYPPSDIRQYLV</sequence>
<dbReference type="PANTHER" id="PTHR43273:SF3">
    <property type="entry name" value="ANAEROBIC SULFATASE-MATURATING ENZYME HOMOLOG ASLB-RELATED"/>
    <property type="match status" value="1"/>
</dbReference>
<evidence type="ECO:0000313" key="3">
    <source>
        <dbReference type="Proteomes" id="UP000867745"/>
    </source>
</evidence>
<dbReference type="Proteomes" id="UP000867745">
    <property type="component" value="Unassembled WGS sequence"/>
</dbReference>
<protein>
    <submittedName>
        <fullName evidence="2">SPASM domain-containing protein</fullName>
    </submittedName>
</protein>
<dbReference type="InterPro" id="IPR013785">
    <property type="entry name" value="Aldolase_TIM"/>
</dbReference>
<dbReference type="InterPro" id="IPR023867">
    <property type="entry name" value="Sulphatase_maturase_rSAM"/>
</dbReference>
<dbReference type="Gene3D" id="3.20.20.70">
    <property type="entry name" value="Aldolase class I"/>
    <property type="match status" value="2"/>
</dbReference>
<dbReference type="EMBL" id="DACUGV010000001">
    <property type="protein sequence ID" value="HAT7591652.1"/>
    <property type="molecule type" value="Genomic_DNA"/>
</dbReference>
<reference evidence="2" key="1">
    <citation type="journal article" date="2018" name="Genome Biol.">
        <title>SKESA: strategic k-mer extension for scrupulous assemblies.</title>
        <authorList>
            <person name="Souvorov A."/>
            <person name="Agarwala R."/>
            <person name="Lipman D.J."/>
        </authorList>
    </citation>
    <scope>NUCLEOTIDE SEQUENCE</scope>
    <source>
        <strain evidence="2">RS189</strain>
    </source>
</reference>
<dbReference type="NCBIfam" id="TIGR04085">
    <property type="entry name" value="rSAM_more_4Fe4S"/>
    <property type="match status" value="1"/>
</dbReference>
<gene>
    <name evidence="2" type="ORF">JAW44_001362</name>
</gene>
<comment type="caution">
    <text evidence="2">The sequence shown here is derived from an EMBL/GenBank/DDBJ whole genome shotgun (WGS) entry which is preliminary data.</text>
</comment>
<comment type="cofactor">
    <cofactor evidence="1">
        <name>[4Fe-4S] cluster</name>
        <dbReference type="ChEBI" id="CHEBI:49883"/>
    </cofactor>
</comment>
<dbReference type="InterPro" id="IPR058240">
    <property type="entry name" value="rSAM_sf"/>
</dbReference>
<evidence type="ECO:0000256" key="1">
    <source>
        <dbReference type="ARBA" id="ARBA00001966"/>
    </source>
</evidence>
<dbReference type="GO" id="GO:0016491">
    <property type="term" value="F:oxidoreductase activity"/>
    <property type="evidence" value="ECO:0007669"/>
    <property type="project" value="InterPro"/>
</dbReference>
<dbReference type="PANTHER" id="PTHR43273">
    <property type="entry name" value="ANAEROBIC SULFATASE-MATURATING ENZYME HOMOLOG ASLB-RELATED"/>
    <property type="match status" value="1"/>
</dbReference>
<evidence type="ECO:0000313" key="2">
    <source>
        <dbReference type="EMBL" id="HAT7591652.1"/>
    </source>
</evidence>
<dbReference type="SUPFAM" id="SSF102114">
    <property type="entry name" value="Radical SAM enzymes"/>
    <property type="match status" value="1"/>
</dbReference>